<protein>
    <recommendedName>
        <fullName evidence="2">B30.2/SPRY domain-containing protein</fullName>
    </recommendedName>
</protein>
<evidence type="ECO:0000313" key="3">
    <source>
        <dbReference type="EMBL" id="KAA0150149.1"/>
    </source>
</evidence>
<proteinExistence type="predicted"/>
<feature type="compositionally biased region" description="Basic residues" evidence="1">
    <location>
        <begin position="23"/>
        <end position="32"/>
    </location>
</feature>
<dbReference type="GO" id="GO:0048188">
    <property type="term" value="C:Set1C/COMPASS complex"/>
    <property type="evidence" value="ECO:0007669"/>
    <property type="project" value="InterPro"/>
</dbReference>
<dbReference type="AlphaFoldDB" id="A0A5A8DQX8"/>
<evidence type="ECO:0000313" key="5">
    <source>
        <dbReference type="Proteomes" id="UP000322899"/>
    </source>
</evidence>
<gene>
    <name evidence="4" type="ORF">FNF27_07240</name>
    <name evidence="3" type="ORF">FNF29_05390</name>
</gene>
<dbReference type="PANTHER" id="PTHR10598:SF0">
    <property type="entry name" value="SET1_ASH2 HISTONE METHYLTRANSFERASE COMPLEX SUBUNIT ASH2"/>
    <property type="match status" value="1"/>
</dbReference>
<feature type="region of interest" description="Disordered" evidence="1">
    <location>
        <begin position="1"/>
        <end position="32"/>
    </location>
</feature>
<evidence type="ECO:0000313" key="4">
    <source>
        <dbReference type="EMBL" id="KAA0167678.1"/>
    </source>
</evidence>
<dbReference type="Proteomes" id="UP000322899">
    <property type="component" value="Unassembled WGS sequence"/>
</dbReference>
<dbReference type="Proteomes" id="UP000323011">
    <property type="component" value="Unassembled WGS sequence"/>
</dbReference>
<dbReference type="GO" id="GO:0000976">
    <property type="term" value="F:transcription cis-regulatory region binding"/>
    <property type="evidence" value="ECO:0007669"/>
    <property type="project" value="TreeGrafter"/>
</dbReference>
<evidence type="ECO:0000256" key="1">
    <source>
        <dbReference type="SAM" id="MobiDB-lite"/>
    </source>
</evidence>
<evidence type="ECO:0000313" key="6">
    <source>
        <dbReference type="Proteomes" id="UP000323011"/>
    </source>
</evidence>
<dbReference type="EMBL" id="VLTN01000036">
    <property type="protein sequence ID" value="KAA0150149.1"/>
    <property type="molecule type" value="Genomic_DNA"/>
</dbReference>
<accession>A0A5A8DQX8</accession>
<evidence type="ECO:0000259" key="2">
    <source>
        <dbReference type="PROSITE" id="PS50188"/>
    </source>
</evidence>
<dbReference type="OrthoDB" id="10266026at2759"/>
<dbReference type="CDD" id="cd12872">
    <property type="entry name" value="SPRY_Ash2"/>
    <property type="match status" value="1"/>
</dbReference>
<feature type="domain" description="B30.2/SPRY" evidence="2">
    <location>
        <begin position="19"/>
        <end position="246"/>
    </location>
</feature>
<feature type="compositionally biased region" description="Basic residues" evidence="1">
    <location>
        <begin position="1"/>
        <end position="11"/>
    </location>
</feature>
<sequence>MPAKRAAKRPRSAGAKSRDSGRGTKRSRSGARVRREFGVVFSAADKSSTVHLTPDRLTMTGGRTFRTVRTTHGLARGVWFWEVTVGSRSSPCRADVARSQAERTAAAASGACSSTFTGEWPALPSHLPAPPGNLRIGIASEQASIAGPVGSCQNSYGLRDVNGARVHCGTRRGYADRRLRPGDVIGVLLALPPDGLVPAASDRRIDADMSAAAARAAGTQEGQHETAAVPGEAWLFAFTAFGAALQASAPTPVFPLQAPRAVGLARVPAAASAGASLGAAL</sequence>
<dbReference type="InterPro" id="IPR001870">
    <property type="entry name" value="B30.2/SPRY"/>
</dbReference>
<organism evidence="4 5">
    <name type="scientific">Cafeteria roenbergensis</name>
    <name type="common">Marine flagellate</name>
    <dbReference type="NCBI Taxonomy" id="33653"/>
    <lineage>
        <taxon>Eukaryota</taxon>
        <taxon>Sar</taxon>
        <taxon>Stramenopiles</taxon>
        <taxon>Bigyra</taxon>
        <taxon>Opalozoa</taxon>
        <taxon>Bicosoecida</taxon>
        <taxon>Cafeteriaceae</taxon>
        <taxon>Cafeteria</taxon>
    </lineage>
</organism>
<name>A0A5A8DQX8_CAFRO</name>
<dbReference type="PROSITE" id="PS50188">
    <property type="entry name" value="B302_SPRY"/>
    <property type="match status" value="1"/>
</dbReference>
<dbReference type="InterPro" id="IPR013320">
    <property type="entry name" value="ConA-like_dom_sf"/>
</dbReference>
<dbReference type="InterPro" id="IPR037353">
    <property type="entry name" value="ASH2"/>
</dbReference>
<keyword evidence="6" id="KW-1185">Reference proteome</keyword>
<dbReference type="Gene3D" id="2.60.120.920">
    <property type="match status" value="1"/>
</dbReference>
<dbReference type="EMBL" id="VLTO01000079">
    <property type="protein sequence ID" value="KAA0167678.1"/>
    <property type="molecule type" value="Genomic_DNA"/>
</dbReference>
<dbReference type="InterPro" id="IPR043136">
    <property type="entry name" value="B30.2/SPRY_sf"/>
</dbReference>
<dbReference type="SUPFAM" id="SSF49899">
    <property type="entry name" value="Concanavalin A-like lectins/glucanases"/>
    <property type="match status" value="1"/>
</dbReference>
<comment type="caution">
    <text evidence="4">The sequence shown here is derived from an EMBL/GenBank/DDBJ whole genome shotgun (WGS) entry which is preliminary data.</text>
</comment>
<dbReference type="PANTHER" id="PTHR10598">
    <property type="entry name" value="SET1/ASH2 HISTONE METHYLTRANSFERASE COMPLEX SUBUNIT ASH2"/>
    <property type="match status" value="1"/>
</dbReference>
<reference evidence="5 6" key="1">
    <citation type="submission" date="2019-07" db="EMBL/GenBank/DDBJ databases">
        <title>Genomes of Cafeteria roenbergensis.</title>
        <authorList>
            <person name="Fischer M.G."/>
            <person name="Hackl T."/>
            <person name="Roman M."/>
        </authorList>
    </citation>
    <scope>NUCLEOTIDE SEQUENCE [LARGE SCALE GENOMIC DNA]</scope>
    <source>
        <strain evidence="3 6">BVI</strain>
        <strain evidence="4 5">E4-10P</strain>
    </source>
</reference>